<feature type="transmembrane region" description="Helical" evidence="1">
    <location>
        <begin position="140"/>
        <end position="160"/>
    </location>
</feature>
<dbReference type="RefSeq" id="WP_053550403.1">
    <property type="nucleotide sequence ID" value="NZ_CP010802.1"/>
</dbReference>
<dbReference type="Pfam" id="PF10011">
    <property type="entry name" value="DUF2254"/>
    <property type="match status" value="1"/>
</dbReference>
<proteinExistence type="predicted"/>
<keyword evidence="1" id="KW-0812">Transmembrane</keyword>
<dbReference type="STRING" id="1603606.DSOUD_1500"/>
<gene>
    <name evidence="2" type="ORF">DSOUD_1500</name>
</gene>
<dbReference type="PATRIC" id="fig|1603606.3.peg.1632"/>
<feature type="transmembrane region" description="Helical" evidence="1">
    <location>
        <begin position="16"/>
        <end position="39"/>
    </location>
</feature>
<evidence type="ECO:0000313" key="2">
    <source>
        <dbReference type="EMBL" id="ALC16279.1"/>
    </source>
</evidence>
<accession>A0A0M3QFI3</accession>
<keyword evidence="1" id="KW-1133">Transmembrane helix</keyword>
<sequence>MKTKLVNFYEKLRSSYWFIPSVMAILAGILASFLVYLDLLNEDNRLIELSWIVLTGSAGARAILSTVAGSMITVTGIVFSITIVTLSLTSQQFGPRLLQNFMRDRGNQVVLGMVTSTYIYCLLVLRTVSENPSSPFVPHLSILVAVLLAILCVGVLIYFIHHVAESIQVTNIIAGVSRDLTSGIDRLFPEKISEALGPREAEHALGELLPEDFEARLQAVPARSSGFLQAVDLPGLLELAEKKDLVIRINHRIGHFIVAGAPLVEIYPGEATGDEDLPRTVNGHFITGHKRSPEQDIGFLVNELVEVASRALSPGINDPFTAISCINHLGIALCDLAQRVFPSLLKKDKENKVRVIVYPTTFEQIVDAAFNQIRQYGRPHAAVTIRLLENIRVILPFTRYPEQRDALLRQAALIERGSHEGLPEEADRHDVHERYLAIYQTVEESFGLTGGH</sequence>
<dbReference type="KEGG" id="des:DSOUD_1500"/>
<evidence type="ECO:0000256" key="1">
    <source>
        <dbReference type="SAM" id="Phobius"/>
    </source>
</evidence>
<feature type="transmembrane region" description="Helical" evidence="1">
    <location>
        <begin position="70"/>
        <end position="88"/>
    </location>
</feature>
<dbReference type="AlphaFoldDB" id="A0A0M3QFI3"/>
<feature type="transmembrane region" description="Helical" evidence="1">
    <location>
        <begin position="109"/>
        <end position="128"/>
    </location>
</feature>
<keyword evidence="3" id="KW-1185">Reference proteome</keyword>
<evidence type="ECO:0000313" key="3">
    <source>
        <dbReference type="Proteomes" id="UP000057158"/>
    </source>
</evidence>
<name>A0A0M3QFI3_9BACT</name>
<dbReference type="OrthoDB" id="2955631at2"/>
<dbReference type="InterPro" id="IPR018723">
    <property type="entry name" value="DUF2254_membrane"/>
</dbReference>
<keyword evidence="1" id="KW-0472">Membrane</keyword>
<reference evidence="2 3" key="1">
    <citation type="submission" date="2015-07" db="EMBL/GenBank/DDBJ databases">
        <title>Isolation and Genomic Characterization of a Novel Halophilic Metal-Reducing Deltaproteobacterium from the Deep Subsurface.</title>
        <authorList>
            <person name="Badalamenti J.P."/>
            <person name="Summers Z.M."/>
            <person name="Gralnick J.A."/>
            <person name="Bond D.R."/>
        </authorList>
    </citation>
    <scope>NUCLEOTIDE SEQUENCE [LARGE SCALE GENOMIC DNA]</scope>
    <source>
        <strain evidence="2 3">WTL</strain>
    </source>
</reference>
<dbReference type="EMBL" id="CP010802">
    <property type="protein sequence ID" value="ALC16279.1"/>
    <property type="molecule type" value="Genomic_DNA"/>
</dbReference>
<protein>
    <submittedName>
        <fullName evidence="2">Putative membrane protein</fullName>
    </submittedName>
</protein>
<dbReference type="Proteomes" id="UP000057158">
    <property type="component" value="Chromosome"/>
</dbReference>
<organism evidence="2 3">
    <name type="scientific">Desulfuromonas soudanensis</name>
    <dbReference type="NCBI Taxonomy" id="1603606"/>
    <lineage>
        <taxon>Bacteria</taxon>
        <taxon>Pseudomonadati</taxon>
        <taxon>Thermodesulfobacteriota</taxon>
        <taxon>Desulfuromonadia</taxon>
        <taxon>Desulfuromonadales</taxon>
        <taxon>Desulfuromonadaceae</taxon>
        <taxon>Desulfuromonas</taxon>
    </lineage>
</organism>